<comment type="function">
    <text evidence="2">Acts as component of the GARP complex that is involved in retrograde transport from early and late endosomes to the trans-Golgi network (TGN).</text>
</comment>
<comment type="caution">
    <text evidence="4">The sequence shown here is derived from an EMBL/GenBank/DDBJ whole genome shotgun (WGS) entry which is preliminary data.</text>
</comment>
<dbReference type="PANTHER" id="PTHR15954:SF4">
    <property type="entry name" value="VACUOLAR PROTEIN SORTING-ASSOCIATED PROTEIN 51 HOMOLOG"/>
    <property type="match status" value="1"/>
</dbReference>
<dbReference type="Pfam" id="PF08700">
    <property type="entry name" value="VPS51_Exo84_N"/>
    <property type="match status" value="1"/>
</dbReference>
<keyword evidence="2" id="KW-0445">Lipid transport</keyword>
<feature type="non-terminal residue" evidence="4">
    <location>
        <position position="471"/>
    </location>
</feature>
<evidence type="ECO:0000313" key="4">
    <source>
        <dbReference type="EMBL" id="KAJ2844842.1"/>
    </source>
</evidence>
<protein>
    <recommendedName>
        <fullName evidence="2">Vacuolar protein sorting-associated protein 51 homolog</fullName>
    </recommendedName>
</protein>
<dbReference type="GO" id="GO:1990745">
    <property type="term" value="C:EARP complex"/>
    <property type="evidence" value="ECO:0007669"/>
    <property type="project" value="TreeGrafter"/>
</dbReference>
<keyword evidence="5" id="KW-1185">Reference proteome</keyword>
<comment type="subcellular location">
    <subcellularLocation>
        <location evidence="2">Golgi apparatus</location>
        <location evidence="2">trans-Golgi network</location>
    </subcellularLocation>
</comment>
<dbReference type="EMBL" id="JANBUW010000966">
    <property type="protein sequence ID" value="KAJ2844842.1"/>
    <property type="molecule type" value="Genomic_DNA"/>
</dbReference>
<evidence type="ECO:0000256" key="1">
    <source>
        <dbReference type="ARBA" id="ARBA00006080"/>
    </source>
</evidence>
<feature type="region of interest" description="Disordered" evidence="3">
    <location>
        <begin position="1"/>
        <end position="53"/>
    </location>
</feature>
<dbReference type="AlphaFoldDB" id="A0A9W8I9L9"/>
<reference evidence="4" key="1">
    <citation type="submission" date="2022-07" db="EMBL/GenBank/DDBJ databases">
        <title>Phylogenomic reconstructions and comparative analyses of Kickxellomycotina fungi.</title>
        <authorList>
            <person name="Reynolds N.K."/>
            <person name="Stajich J.E."/>
            <person name="Barry K."/>
            <person name="Grigoriev I.V."/>
            <person name="Crous P."/>
            <person name="Smith M.E."/>
        </authorList>
    </citation>
    <scope>NUCLEOTIDE SEQUENCE</scope>
    <source>
        <strain evidence="4">NRRL 1566</strain>
    </source>
</reference>
<evidence type="ECO:0000256" key="2">
    <source>
        <dbReference type="RuleBase" id="RU368010"/>
    </source>
</evidence>
<dbReference type="GO" id="GO:0000938">
    <property type="term" value="C:GARP complex"/>
    <property type="evidence" value="ECO:0007669"/>
    <property type="project" value="UniProtKB-UniRule"/>
</dbReference>
<dbReference type="GO" id="GO:0032456">
    <property type="term" value="P:endocytic recycling"/>
    <property type="evidence" value="ECO:0007669"/>
    <property type="project" value="TreeGrafter"/>
</dbReference>
<dbReference type="GO" id="GO:0007030">
    <property type="term" value="P:Golgi organization"/>
    <property type="evidence" value="ECO:0007669"/>
    <property type="project" value="UniProtKB-UniRule"/>
</dbReference>
<dbReference type="Proteomes" id="UP001139887">
    <property type="component" value="Unassembled WGS sequence"/>
</dbReference>
<dbReference type="GO" id="GO:0016020">
    <property type="term" value="C:membrane"/>
    <property type="evidence" value="ECO:0007669"/>
    <property type="project" value="TreeGrafter"/>
</dbReference>
<dbReference type="GO" id="GO:0015031">
    <property type="term" value="P:protein transport"/>
    <property type="evidence" value="ECO:0007669"/>
    <property type="project" value="UniProtKB-UniRule"/>
</dbReference>
<accession>A0A9W8I9L9</accession>
<dbReference type="GO" id="GO:0048193">
    <property type="term" value="P:Golgi vesicle transport"/>
    <property type="evidence" value="ECO:0007669"/>
    <property type="project" value="TreeGrafter"/>
</dbReference>
<sequence length="471" mass="51420">MQPQNDSRNRARENLRAFYKLSRPATSSSLTQPTDAQTASLPERSQRHHTYKAKSPIDIDGSHFEAKRYLKKILVEQEASGLLAKDNELVSQVRQIDGEMKTMIYENYSKFISAAETIRKMKQDADFIDAEMSKLSRRVNEISSKTAVVNANFAQRREHIHRLSSEHRLLANLQLLFDLPDQLSRYISSGRFVDAARAWSRMQPLLHHYRQLGAFASVEKDGKQLMASVESTIWDRWNHIETGISEGAECASLLVLLRPDHASKLSCDYLEIQSAKNRTQRQKFLEEAYEYPVVCGAAEPLVSVGLGVTSGPGAADPDPTLLQATAAFPAIPDSKLHINSNICRISHFNDSYLPIWSSLVIGFASQFVSPAGSGLLEKVSNLSPGTALATASFDAPRGNGSKQKIAAQQGRTMSLLEATTEGTVVGLLSPLAEEAATSGGVPALSTADDATGVAAELANLKITTSKPGQPV</sequence>
<keyword evidence="2" id="KW-0653">Protein transport</keyword>
<gene>
    <name evidence="4" type="ORF">IWW36_005024</name>
</gene>
<comment type="similarity">
    <text evidence="1 2">Belongs to the VPS51 family.</text>
</comment>
<comment type="subunit">
    <text evidence="2">Component of the Golgi-associated retrograde protein (GARP) complex.</text>
</comment>
<proteinExistence type="inferred from homology"/>
<dbReference type="OrthoDB" id="203678at2759"/>
<dbReference type="GO" id="GO:0006869">
    <property type="term" value="P:lipid transport"/>
    <property type="evidence" value="ECO:0007669"/>
    <property type="project" value="UniProtKB-UniRule"/>
</dbReference>
<name>A0A9W8I9L9_9FUNG</name>
<feature type="compositionally biased region" description="Polar residues" evidence="3">
    <location>
        <begin position="24"/>
        <end position="40"/>
    </location>
</feature>
<dbReference type="PANTHER" id="PTHR15954">
    <property type="entry name" value="VACUOLAR PROTEIN SORTING-ASSOCIATED PROTEIN 51 HOMOLOG"/>
    <property type="match status" value="1"/>
</dbReference>
<keyword evidence="2" id="KW-0333">Golgi apparatus</keyword>
<evidence type="ECO:0000256" key="3">
    <source>
        <dbReference type="SAM" id="MobiDB-lite"/>
    </source>
</evidence>
<evidence type="ECO:0000313" key="5">
    <source>
        <dbReference type="Proteomes" id="UP001139887"/>
    </source>
</evidence>
<keyword evidence="2" id="KW-0813">Transport</keyword>
<dbReference type="GO" id="GO:0005829">
    <property type="term" value="C:cytosol"/>
    <property type="evidence" value="ECO:0007669"/>
    <property type="project" value="GOC"/>
</dbReference>
<dbReference type="InterPro" id="IPR014812">
    <property type="entry name" value="Vps51"/>
</dbReference>
<dbReference type="GO" id="GO:0042147">
    <property type="term" value="P:retrograde transport, endosome to Golgi"/>
    <property type="evidence" value="ECO:0007669"/>
    <property type="project" value="UniProtKB-UniRule"/>
</dbReference>
<organism evidence="4 5">
    <name type="scientific">Coemansia brasiliensis</name>
    <dbReference type="NCBI Taxonomy" id="2650707"/>
    <lineage>
        <taxon>Eukaryota</taxon>
        <taxon>Fungi</taxon>
        <taxon>Fungi incertae sedis</taxon>
        <taxon>Zoopagomycota</taxon>
        <taxon>Kickxellomycotina</taxon>
        <taxon>Kickxellomycetes</taxon>
        <taxon>Kickxellales</taxon>
        <taxon>Kickxellaceae</taxon>
        <taxon>Coemansia</taxon>
    </lineage>
</organism>